<organism evidence="4 5">
    <name type="scientific">Flagellimonas flava</name>
    <dbReference type="NCBI Taxonomy" id="570519"/>
    <lineage>
        <taxon>Bacteria</taxon>
        <taxon>Pseudomonadati</taxon>
        <taxon>Bacteroidota</taxon>
        <taxon>Flavobacteriia</taxon>
        <taxon>Flavobacteriales</taxon>
        <taxon>Flavobacteriaceae</taxon>
        <taxon>Flagellimonas</taxon>
    </lineage>
</organism>
<dbReference type="Proteomes" id="UP000184532">
    <property type="component" value="Unassembled WGS sequence"/>
</dbReference>
<dbReference type="AlphaFoldDB" id="A0A1M5K5R3"/>
<dbReference type="EMBL" id="FQWL01000002">
    <property type="protein sequence ID" value="SHG48148.1"/>
    <property type="molecule type" value="Genomic_DNA"/>
</dbReference>
<name>A0A1M5K5R3_9FLAO</name>
<gene>
    <name evidence="4" type="ORF">SAMN04488116_1399</name>
</gene>
<proteinExistence type="inferred from homology"/>
<dbReference type="Gene3D" id="1.20.120.450">
    <property type="entry name" value="dinb family like domain"/>
    <property type="match status" value="1"/>
</dbReference>
<dbReference type="InterPro" id="IPR007837">
    <property type="entry name" value="DinB"/>
</dbReference>
<dbReference type="GO" id="GO:0046872">
    <property type="term" value="F:metal ion binding"/>
    <property type="evidence" value="ECO:0007669"/>
    <property type="project" value="UniProtKB-KW"/>
</dbReference>
<reference evidence="5" key="1">
    <citation type="submission" date="2016-11" db="EMBL/GenBank/DDBJ databases">
        <authorList>
            <person name="Varghese N."/>
            <person name="Submissions S."/>
        </authorList>
    </citation>
    <scope>NUCLEOTIDE SEQUENCE [LARGE SCALE GENOMIC DNA]</scope>
    <source>
        <strain evidence="5">DSM 22638</strain>
    </source>
</reference>
<feature type="binding site" evidence="3">
    <location>
        <position position="130"/>
    </location>
    <ligand>
        <name>a divalent metal cation</name>
        <dbReference type="ChEBI" id="CHEBI:60240"/>
    </ligand>
</feature>
<comment type="similarity">
    <text evidence="1">Belongs to the DinB family.</text>
</comment>
<dbReference type="OrthoDB" id="9811413at2"/>
<evidence type="ECO:0000256" key="3">
    <source>
        <dbReference type="PIRSR" id="PIRSR607837-1"/>
    </source>
</evidence>
<evidence type="ECO:0000256" key="1">
    <source>
        <dbReference type="ARBA" id="ARBA00008635"/>
    </source>
</evidence>
<dbReference type="SUPFAM" id="SSF109854">
    <property type="entry name" value="DinB/YfiT-like putative metalloenzymes"/>
    <property type="match status" value="1"/>
</dbReference>
<dbReference type="STRING" id="570519.SAMN04488116_1399"/>
<accession>A0A1M5K5R3</accession>
<dbReference type="Pfam" id="PF05163">
    <property type="entry name" value="DinB"/>
    <property type="match status" value="1"/>
</dbReference>
<feature type="binding site" evidence="3">
    <location>
        <position position="126"/>
    </location>
    <ligand>
        <name>a divalent metal cation</name>
        <dbReference type="ChEBI" id="CHEBI:60240"/>
    </ligand>
</feature>
<protein>
    <submittedName>
        <fullName evidence="4">Uncharacterized damage-inducible protein DinB (Forms a four-helix bundle)</fullName>
    </submittedName>
</protein>
<keyword evidence="5" id="KW-1185">Reference proteome</keyword>
<keyword evidence="2 3" id="KW-0479">Metal-binding</keyword>
<evidence type="ECO:0000313" key="5">
    <source>
        <dbReference type="Proteomes" id="UP000184532"/>
    </source>
</evidence>
<evidence type="ECO:0000256" key="2">
    <source>
        <dbReference type="ARBA" id="ARBA00022723"/>
    </source>
</evidence>
<feature type="binding site" evidence="3">
    <location>
        <position position="50"/>
    </location>
    <ligand>
        <name>a divalent metal cation</name>
        <dbReference type="ChEBI" id="CHEBI:60240"/>
    </ligand>
</feature>
<evidence type="ECO:0000313" key="4">
    <source>
        <dbReference type="EMBL" id="SHG48148.1"/>
    </source>
</evidence>
<dbReference type="PANTHER" id="PTHR37302">
    <property type="entry name" value="SLR1116 PROTEIN"/>
    <property type="match status" value="1"/>
</dbReference>
<dbReference type="RefSeq" id="WP_073177720.1">
    <property type="nucleotide sequence ID" value="NZ_FQWL01000002.1"/>
</dbReference>
<dbReference type="InterPro" id="IPR034660">
    <property type="entry name" value="DinB/YfiT-like"/>
</dbReference>
<sequence length="161" mass="18154">MEANKQIIEQVKFNLWANKRVVAWLNDNDETLITKESRSSFPSIIKTVDHIFEGEAVYLGILTGIPNQNPKPESIQDSYANLLAQSTAFVSYAEGQSHFNELLEIDSKYLKGSFAGHELIQHCMNHSTYHRGQLVTLGHQLGLTKAPSTDMLFYLSKKVGR</sequence>
<dbReference type="PANTHER" id="PTHR37302:SF3">
    <property type="entry name" value="DAMAGE-INDUCIBLE PROTEIN DINB"/>
    <property type="match status" value="1"/>
</dbReference>